<proteinExistence type="inferred from homology"/>
<evidence type="ECO:0000256" key="1">
    <source>
        <dbReference type="ARBA" id="ARBA00007121"/>
    </source>
</evidence>
<dbReference type="SUPFAM" id="SSF52218">
    <property type="entry name" value="Flavoproteins"/>
    <property type="match status" value="1"/>
</dbReference>
<dbReference type="InterPro" id="IPR001226">
    <property type="entry name" value="Flavodoxin_CS"/>
</dbReference>
<dbReference type="CDD" id="cd07709">
    <property type="entry name" value="flavodiiron_proteins_MBL-fold"/>
    <property type="match status" value="1"/>
</dbReference>
<evidence type="ECO:0000313" key="4">
    <source>
        <dbReference type="Proteomes" id="UP000614200"/>
    </source>
</evidence>
<keyword evidence="4" id="KW-1185">Reference proteome</keyword>
<dbReference type="Proteomes" id="UP000614200">
    <property type="component" value="Unassembled WGS sequence"/>
</dbReference>
<reference evidence="3 4" key="1">
    <citation type="submission" date="2020-11" db="EMBL/GenBank/DDBJ databases">
        <title>Fusibacter basophilias sp. nov.</title>
        <authorList>
            <person name="Qiu D."/>
        </authorList>
    </citation>
    <scope>NUCLEOTIDE SEQUENCE [LARGE SCALE GENOMIC DNA]</scope>
    <source>
        <strain evidence="3 4">Q10-2</strain>
    </source>
</reference>
<dbReference type="InterPro" id="IPR045761">
    <property type="entry name" value="ODP_dom"/>
</dbReference>
<dbReference type="PROSITE" id="PS00201">
    <property type="entry name" value="FLAVODOXIN"/>
    <property type="match status" value="1"/>
</dbReference>
<dbReference type="Gene3D" id="3.60.15.10">
    <property type="entry name" value="Ribonuclease Z/Hydroxyacylglutathione hydrolase-like"/>
    <property type="match status" value="1"/>
</dbReference>
<dbReference type="PROSITE" id="PS50902">
    <property type="entry name" value="FLAVODOXIN_LIKE"/>
    <property type="match status" value="1"/>
</dbReference>
<organism evidence="3 4">
    <name type="scientific">Fusibacter ferrireducens</name>
    <dbReference type="NCBI Taxonomy" id="2785058"/>
    <lineage>
        <taxon>Bacteria</taxon>
        <taxon>Bacillati</taxon>
        <taxon>Bacillota</taxon>
        <taxon>Clostridia</taxon>
        <taxon>Eubacteriales</taxon>
        <taxon>Eubacteriales Family XII. Incertae Sedis</taxon>
        <taxon>Fusibacter</taxon>
    </lineage>
</organism>
<evidence type="ECO:0000313" key="3">
    <source>
        <dbReference type="EMBL" id="MBF4695662.1"/>
    </source>
</evidence>
<dbReference type="RefSeq" id="WP_194703897.1">
    <property type="nucleotide sequence ID" value="NZ_JADKNH010000018.1"/>
</dbReference>
<dbReference type="PIRSF" id="PIRSF005243">
    <property type="entry name" value="ROO"/>
    <property type="match status" value="1"/>
</dbReference>
<comment type="similarity">
    <text evidence="1">In the N-terminal section; belongs to the zinc metallo-hydrolase group 3 family.</text>
</comment>
<sequence length="400" mass="45453">MECRLNIKDKIHWIGVNDRETTLFENYWPLEKGVAYNSYIINDDKVAILDTVKFNKTTEYLEKIKEIIGDKPVDYLIVNHMEPDHSGSMLALLSTYPEMKIVGNKKTFPFIEGFYGITKNFYEVGDGDSLELGHHKLTFHLTPMVHWPETMMTYDETSKVLFSMDAFGGFGSLDGGIFDDEINYEFYEDETRRYYSNIVAKYSPMVQRALKKVGSLDIQIVAPTHGPVWRTNPGEIISLYDKWSRFEAEEGVVIIYGSMYGNTAKMADYLARIIAEQGIKNVKVFDASKTHTSYILSDVWKYKSVVIGSCAYNTKVFSSVATVLEKFRNSGLKDRYVSVFGNKSWSGGGVSGIDAFVEEIGWEKIGQSIEATYSPKEAEFKALQELGKEIAARLKTDYPE</sequence>
<dbReference type="InterPro" id="IPR001279">
    <property type="entry name" value="Metallo-B-lactamas"/>
</dbReference>
<dbReference type="SUPFAM" id="SSF56281">
    <property type="entry name" value="Metallo-hydrolase/oxidoreductase"/>
    <property type="match status" value="1"/>
</dbReference>
<dbReference type="SMART" id="SM00849">
    <property type="entry name" value="Lactamase_B"/>
    <property type="match status" value="1"/>
</dbReference>
<dbReference type="InterPro" id="IPR036866">
    <property type="entry name" value="RibonucZ/Hydroxyglut_hydro"/>
</dbReference>
<dbReference type="PANTHER" id="PTHR43717">
    <property type="entry name" value="ANAEROBIC NITRIC OXIDE REDUCTASE FLAVORUBREDOXIN"/>
    <property type="match status" value="1"/>
</dbReference>
<feature type="domain" description="Flavodoxin-like" evidence="2">
    <location>
        <begin position="252"/>
        <end position="391"/>
    </location>
</feature>
<dbReference type="Pfam" id="PF00258">
    <property type="entry name" value="Flavodoxin_1"/>
    <property type="match status" value="1"/>
</dbReference>
<dbReference type="Pfam" id="PF19583">
    <property type="entry name" value="ODP"/>
    <property type="match status" value="1"/>
</dbReference>
<dbReference type="InterPro" id="IPR016440">
    <property type="entry name" value="Rubredoxin-O_OxRdtase"/>
</dbReference>
<dbReference type="InterPro" id="IPR029039">
    <property type="entry name" value="Flavoprotein-like_sf"/>
</dbReference>
<accession>A0ABR9ZYY4</accession>
<dbReference type="PANTHER" id="PTHR43717:SF1">
    <property type="entry name" value="ANAEROBIC NITRIC OXIDE REDUCTASE FLAVORUBREDOXIN"/>
    <property type="match status" value="1"/>
</dbReference>
<dbReference type="EMBL" id="JADKNH010000018">
    <property type="protein sequence ID" value="MBF4695662.1"/>
    <property type="molecule type" value="Genomic_DNA"/>
</dbReference>
<gene>
    <name evidence="3" type="ORF">ISU02_21415</name>
</gene>
<comment type="caution">
    <text evidence="3">The sequence shown here is derived from an EMBL/GenBank/DDBJ whole genome shotgun (WGS) entry which is preliminary data.</text>
</comment>
<protein>
    <submittedName>
        <fullName evidence="3">FprA family A-type flavoprotein</fullName>
    </submittedName>
</protein>
<dbReference type="InterPro" id="IPR008254">
    <property type="entry name" value="Flavodoxin/NO_synth"/>
</dbReference>
<evidence type="ECO:0000259" key="2">
    <source>
        <dbReference type="PROSITE" id="PS50902"/>
    </source>
</evidence>
<name>A0ABR9ZYY4_9FIRM</name>
<dbReference type="Gene3D" id="3.40.50.360">
    <property type="match status" value="1"/>
</dbReference>